<accession>A0A6H5HDL9</accession>
<organism evidence="2 3">
    <name type="scientific">Nesidiocoris tenuis</name>
    <dbReference type="NCBI Taxonomy" id="355587"/>
    <lineage>
        <taxon>Eukaryota</taxon>
        <taxon>Metazoa</taxon>
        <taxon>Ecdysozoa</taxon>
        <taxon>Arthropoda</taxon>
        <taxon>Hexapoda</taxon>
        <taxon>Insecta</taxon>
        <taxon>Pterygota</taxon>
        <taxon>Neoptera</taxon>
        <taxon>Paraneoptera</taxon>
        <taxon>Hemiptera</taxon>
        <taxon>Heteroptera</taxon>
        <taxon>Panheteroptera</taxon>
        <taxon>Cimicomorpha</taxon>
        <taxon>Miridae</taxon>
        <taxon>Dicyphina</taxon>
        <taxon>Nesidiocoris</taxon>
    </lineage>
</organism>
<gene>
    <name evidence="2" type="ORF">NTEN_LOCUS16436</name>
</gene>
<name>A0A6H5HDL9_9HEMI</name>
<feature type="compositionally biased region" description="Basic residues" evidence="1">
    <location>
        <begin position="34"/>
        <end position="45"/>
    </location>
</feature>
<feature type="region of interest" description="Disordered" evidence="1">
    <location>
        <begin position="80"/>
        <end position="106"/>
    </location>
</feature>
<dbReference type="Proteomes" id="UP000479000">
    <property type="component" value="Unassembled WGS sequence"/>
</dbReference>
<feature type="region of interest" description="Disordered" evidence="1">
    <location>
        <begin position="389"/>
        <end position="413"/>
    </location>
</feature>
<reference evidence="2 3" key="1">
    <citation type="submission" date="2020-02" db="EMBL/GenBank/DDBJ databases">
        <authorList>
            <person name="Ferguson B K."/>
        </authorList>
    </citation>
    <scope>NUCLEOTIDE SEQUENCE [LARGE SCALE GENOMIC DNA]</scope>
</reference>
<evidence type="ECO:0000256" key="1">
    <source>
        <dbReference type="SAM" id="MobiDB-lite"/>
    </source>
</evidence>
<evidence type="ECO:0000313" key="2">
    <source>
        <dbReference type="EMBL" id="CAB0011504.1"/>
    </source>
</evidence>
<feature type="region of interest" description="Disordered" evidence="1">
    <location>
        <begin position="1"/>
        <end position="59"/>
    </location>
</feature>
<proteinExistence type="predicted"/>
<evidence type="ECO:0000313" key="3">
    <source>
        <dbReference type="Proteomes" id="UP000479000"/>
    </source>
</evidence>
<dbReference type="EMBL" id="CADCXU010024212">
    <property type="protein sequence ID" value="CAB0011504.1"/>
    <property type="molecule type" value="Genomic_DNA"/>
</dbReference>
<protein>
    <submittedName>
        <fullName evidence="2">Uncharacterized protein</fullName>
    </submittedName>
</protein>
<dbReference type="AlphaFoldDB" id="A0A6H5HDL9"/>
<sequence length="413" mass="47070">MDPPAAADRAFQVGRLRSTPGQQRRGRTLTIKHFASRGRRPRKGKSYASGEPDFSPVSHLRHPSIRRLFGTFPSLARLPPSEGSTFARRKASILTSSPTQRPENDEASYYQREMTTKSPPFEPVPNRCRFSGVKYSMPPPHVYLTLQVRRCLKRNVQDKHNLSHNNPCHPNSRSTPAFWYPSVSKGYFSGFHDEFSESETEHSNERTRWPMQNRKEYEGRRVRSDRSRGTERLGAARIMRADRACTALAPLHEARSCTRYKEPIMTKKSDQLGDWDYRPSRGGSVTRRRSSRVQIIECGDHLYLRGAAVESHDLPRRSRKISKETTAYYILRLRGIFLQGEGSGKTSFLIRKVIITSHTKKRNSQKCCNHVLETNGSNDDRAVSTGLTRTQEAKLCEGPTQPYRNGSPPARPS</sequence>
<keyword evidence="3" id="KW-1185">Reference proteome</keyword>